<sequence>MLRTTLRTTALTTTLYLLASSLAVAADCDRIGNDAVEIGQIIAAGDTKSAVKQAEKLAEREVDCVEAQLLLATTLNARLDMVGGLKALSVSKKYRRAIAAALDIDPDNVDARTEEIGYLIAAPSIAGGSREKAAVRIAELRTIDPLAAAQMQLSLSRSGNDPDAVISSLQTLVNMAHSDYGPRSELARRLILAGRTDEADRELSSWAPDLSPDAWVVLEHQYLRAATRVYGGFELDIAEALLRQFIEARGHLDHPRLPSIAKANALIGSTYEGRGDFDKASDAYQATLRDDPDNRRAQDGLARISERRGE</sequence>
<gene>
    <name evidence="4" type="ORF">GCM10007853_05610</name>
</gene>
<feature type="region of interest" description="Disordered" evidence="2">
    <location>
        <begin position="286"/>
        <end position="310"/>
    </location>
</feature>
<keyword evidence="3" id="KW-0732">Signal</keyword>
<keyword evidence="1" id="KW-0802">TPR repeat</keyword>
<feature type="chain" id="PRO_5047125659" description="Tetratricopeptide repeat protein" evidence="3">
    <location>
        <begin position="26"/>
        <end position="310"/>
    </location>
</feature>
<evidence type="ECO:0008006" key="6">
    <source>
        <dbReference type="Google" id="ProtNLM"/>
    </source>
</evidence>
<feature type="compositionally biased region" description="Basic and acidic residues" evidence="2">
    <location>
        <begin position="288"/>
        <end position="310"/>
    </location>
</feature>
<dbReference type="InterPro" id="IPR011990">
    <property type="entry name" value="TPR-like_helical_dom_sf"/>
</dbReference>
<name>A0ABQ5V8S1_9PROT</name>
<dbReference type="EMBL" id="BSNK01000001">
    <property type="protein sequence ID" value="GLQ22687.1"/>
    <property type="molecule type" value="Genomic_DNA"/>
</dbReference>
<evidence type="ECO:0000313" key="5">
    <source>
        <dbReference type="Proteomes" id="UP001161391"/>
    </source>
</evidence>
<reference evidence="4" key="2">
    <citation type="submission" date="2023-01" db="EMBL/GenBank/DDBJ databases">
        <title>Draft genome sequence of Algimonas ampicilliniresistens strain NBRC 108219.</title>
        <authorList>
            <person name="Sun Q."/>
            <person name="Mori K."/>
        </authorList>
    </citation>
    <scope>NUCLEOTIDE SEQUENCE</scope>
    <source>
        <strain evidence="4">NBRC 108219</strain>
    </source>
</reference>
<dbReference type="Gene3D" id="1.25.40.10">
    <property type="entry name" value="Tetratricopeptide repeat domain"/>
    <property type="match status" value="1"/>
</dbReference>
<keyword evidence="5" id="KW-1185">Reference proteome</keyword>
<dbReference type="Proteomes" id="UP001161391">
    <property type="component" value="Unassembled WGS sequence"/>
</dbReference>
<organism evidence="4 5">
    <name type="scientific">Algimonas ampicilliniresistens</name>
    <dbReference type="NCBI Taxonomy" id="1298735"/>
    <lineage>
        <taxon>Bacteria</taxon>
        <taxon>Pseudomonadati</taxon>
        <taxon>Pseudomonadota</taxon>
        <taxon>Alphaproteobacteria</taxon>
        <taxon>Maricaulales</taxon>
        <taxon>Robiginitomaculaceae</taxon>
        <taxon>Algimonas</taxon>
    </lineage>
</organism>
<evidence type="ECO:0000256" key="2">
    <source>
        <dbReference type="SAM" id="MobiDB-lite"/>
    </source>
</evidence>
<feature type="repeat" description="TPR" evidence="1">
    <location>
        <begin position="261"/>
        <end position="294"/>
    </location>
</feature>
<dbReference type="SUPFAM" id="SSF48452">
    <property type="entry name" value="TPR-like"/>
    <property type="match status" value="2"/>
</dbReference>
<dbReference type="PROSITE" id="PS50005">
    <property type="entry name" value="TPR"/>
    <property type="match status" value="1"/>
</dbReference>
<accession>A0ABQ5V8S1</accession>
<feature type="signal peptide" evidence="3">
    <location>
        <begin position="1"/>
        <end position="25"/>
    </location>
</feature>
<reference evidence="4" key="1">
    <citation type="journal article" date="2014" name="Int. J. Syst. Evol. Microbiol.">
        <title>Complete genome of a new Firmicutes species belonging to the dominant human colonic microbiota ('Ruminococcus bicirculans') reveals two chromosomes and a selective capacity to utilize plant glucans.</title>
        <authorList>
            <consortium name="NISC Comparative Sequencing Program"/>
            <person name="Wegmann U."/>
            <person name="Louis P."/>
            <person name="Goesmann A."/>
            <person name="Henrissat B."/>
            <person name="Duncan S.H."/>
            <person name="Flint H.J."/>
        </authorList>
    </citation>
    <scope>NUCLEOTIDE SEQUENCE</scope>
    <source>
        <strain evidence="4">NBRC 108219</strain>
    </source>
</reference>
<dbReference type="RefSeq" id="WP_284387302.1">
    <property type="nucleotide sequence ID" value="NZ_BSNK01000001.1"/>
</dbReference>
<evidence type="ECO:0000256" key="3">
    <source>
        <dbReference type="SAM" id="SignalP"/>
    </source>
</evidence>
<dbReference type="InterPro" id="IPR019734">
    <property type="entry name" value="TPR_rpt"/>
</dbReference>
<evidence type="ECO:0000313" key="4">
    <source>
        <dbReference type="EMBL" id="GLQ22687.1"/>
    </source>
</evidence>
<protein>
    <recommendedName>
        <fullName evidence="6">Tetratricopeptide repeat protein</fullName>
    </recommendedName>
</protein>
<evidence type="ECO:0000256" key="1">
    <source>
        <dbReference type="PROSITE-ProRule" id="PRU00339"/>
    </source>
</evidence>
<comment type="caution">
    <text evidence="4">The sequence shown here is derived from an EMBL/GenBank/DDBJ whole genome shotgun (WGS) entry which is preliminary data.</text>
</comment>
<proteinExistence type="predicted"/>